<sequence>MILSIGTPLLSQALTIIARFRLVAWNLNKSLVFSCITNSLVPTSFPISRSPQNNKTKDMARYLLPVLAFTAAVLAKTDLEGCTSFTSTVTVNPSPGYGNTYETVIWYVPDTLEICAGVDCGGGRAPPRKVPGCPAYSGTETVTASFLPTNPAALRPTATPTATPTAFTTVLGETDADKATATTSATVSKRTSTIIKIVTTTLSTGQASGTKHAIGSVDPTDGASRGNGTASATTRATVTSTITTTPAAGGSGSGSGAAGASSTEVPAGAGPTARAGVAVIIGVAAAIAAFA</sequence>
<dbReference type="EMBL" id="CP137314">
    <property type="protein sequence ID" value="WQF90042.1"/>
    <property type="molecule type" value="Genomic_DNA"/>
</dbReference>
<organism evidence="2 3">
    <name type="scientific">Colletotrichum destructivum</name>
    <dbReference type="NCBI Taxonomy" id="34406"/>
    <lineage>
        <taxon>Eukaryota</taxon>
        <taxon>Fungi</taxon>
        <taxon>Dikarya</taxon>
        <taxon>Ascomycota</taxon>
        <taxon>Pezizomycotina</taxon>
        <taxon>Sordariomycetes</taxon>
        <taxon>Hypocreomycetidae</taxon>
        <taxon>Glomerellales</taxon>
        <taxon>Glomerellaceae</taxon>
        <taxon>Colletotrichum</taxon>
        <taxon>Colletotrichum destructivum species complex</taxon>
    </lineage>
</organism>
<dbReference type="Proteomes" id="UP001322277">
    <property type="component" value="Chromosome 10"/>
</dbReference>
<reference evidence="3" key="1">
    <citation type="journal article" date="2023" name="bioRxiv">
        <title>Complete genome of the Medicago anthracnose fungus, Colletotrichum destructivum, reveals a mini-chromosome-like region within a core chromosome.</title>
        <authorList>
            <person name="Lapalu N."/>
            <person name="Simon A."/>
            <person name="Lu A."/>
            <person name="Plaumann P.-L."/>
            <person name="Amselem J."/>
            <person name="Pigne S."/>
            <person name="Auger A."/>
            <person name="Koch C."/>
            <person name="Dallery J.-F."/>
            <person name="O'Connell R.J."/>
        </authorList>
    </citation>
    <scope>NUCLEOTIDE SEQUENCE [LARGE SCALE GENOMIC DNA]</scope>
    <source>
        <strain evidence="3">CBS 520.97</strain>
    </source>
</reference>
<evidence type="ECO:0000256" key="1">
    <source>
        <dbReference type="SAM" id="MobiDB-lite"/>
    </source>
</evidence>
<keyword evidence="3" id="KW-1185">Reference proteome</keyword>
<evidence type="ECO:0000313" key="2">
    <source>
        <dbReference type="EMBL" id="WQF90042.1"/>
    </source>
</evidence>
<dbReference type="GeneID" id="87951556"/>
<proteinExistence type="predicted"/>
<protein>
    <recommendedName>
        <fullName evidence="4">Siderophore biosynthesis protein</fullName>
    </recommendedName>
</protein>
<name>A0AAX4J3Q9_9PEZI</name>
<accession>A0AAX4J3Q9</accession>
<evidence type="ECO:0000313" key="3">
    <source>
        <dbReference type="Proteomes" id="UP001322277"/>
    </source>
</evidence>
<dbReference type="RefSeq" id="XP_062787263.1">
    <property type="nucleotide sequence ID" value="XM_062931212.1"/>
</dbReference>
<feature type="region of interest" description="Disordered" evidence="1">
    <location>
        <begin position="207"/>
        <end position="269"/>
    </location>
</feature>
<dbReference type="KEGG" id="cdet:87951556"/>
<evidence type="ECO:0008006" key="4">
    <source>
        <dbReference type="Google" id="ProtNLM"/>
    </source>
</evidence>
<feature type="compositionally biased region" description="Low complexity" evidence="1">
    <location>
        <begin position="228"/>
        <end position="248"/>
    </location>
</feature>
<gene>
    <name evidence="2" type="ORF">CDEST_15056</name>
</gene>
<dbReference type="AlphaFoldDB" id="A0AAX4J3Q9"/>